<evidence type="ECO:0000313" key="5">
    <source>
        <dbReference type="Proteomes" id="UP000186455"/>
    </source>
</evidence>
<keyword evidence="5" id="KW-1185">Reference proteome</keyword>
<feature type="signal peptide" evidence="2">
    <location>
        <begin position="1"/>
        <end position="19"/>
    </location>
</feature>
<name>A0A1Q4V684_9ACTN</name>
<dbReference type="Pfam" id="PF09362">
    <property type="entry name" value="DUF1996"/>
    <property type="match status" value="1"/>
</dbReference>
<dbReference type="RefSeq" id="WP_073790393.1">
    <property type="nucleotide sequence ID" value="NZ_LFBV01000004.1"/>
</dbReference>
<evidence type="ECO:0000256" key="2">
    <source>
        <dbReference type="SAM" id="SignalP"/>
    </source>
</evidence>
<sequence length="328" mass="34433">MRSALLALCLGLVVTGVVANRPAGPPASPPEGSYTALADIPDPAPLPRPGPDAATGSLSVDCGRNERGHRNTDNVVVSPGLVGGAHHTHDYVGNVSTDALSTDRSLAAAATTCAGGDRSAYYWPVLRRLDRHGPDAEAHGGGRHGNTGEILVPSAVRVEFHGSPVSQVLVPPKGLRMITGDPVAETTDRGLARAQWGCSGHPERFTTDYPTCPAGSGVTRTFDFPSCWNGLHTDSPDHRSHIVFPLADGGCPRATFPVPRLRLTLTYDIPAGVRFAVDSFPEQRRAPVTDHAMFIGVLSDARRAALTDCVNEGRRCRAVRPGAPGASG</sequence>
<dbReference type="AlphaFoldDB" id="A0A1Q4V684"/>
<feature type="chain" id="PRO_5010319374" description="DUF1996 domain-containing protein" evidence="2">
    <location>
        <begin position="20"/>
        <end position="328"/>
    </location>
</feature>
<feature type="compositionally biased region" description="Basic and acidic residues" evidence="1">
    <location>
        <begin position="63"/>
        <end position="72"/>
    </location>
</feature>
<feature type="domain" description="DUF1996" evidence="3">
    <location>
        <begin position="76"/>
        <end position="270"/>
    </location>
</feature>
<gene>
    <name evidence="4" type="ORF">AB852_17630</name>
</gene>
<reference evidence="4 5" key="1">
    <citation type="submission" date="2015-06" db="EMBL/GenBank/DDBJ databases">
        <title>Cloning and characterization of the uncialamcin biosynthetic gene cluster.</title>
        <authorList>
            <person name="Yan X."/>
            <person name="Huang T."/>
            <person name="Ge H."/>
            <person name="Shen B."/>
        </authorList>
    </citation>
    <scope>NUCLEOTIDE SEQUENCE [LARGE SCALE GENOMIC DNA]</scope>
    <source>
        <strain evidence="4 5">DCA2648</strain>
    </source>
</reference>
<keyword evidence="2" id="KW-0732">Signal</keyword>
<feature type="region of interest" description="Disordered" evidence="1">
    <location>
        <begin position="21"/>
        <end position="74"/>
    </location>
</feature>
<dbReference type="Proteomes" id="UP000186455">
    <property type="component" value="Unassembled WGS sequence"/>
</dbReference>
<protein>
    <recommendedName>
        <fullName evidence="3">DUF1996 domain-containing protein</fullName>
    </recommendedName>
</protein>
<evidence type="ECO:0000256" key="1">
    <source>
        <dbReference type="SAM" id="MobiDB-lite"/>
    </source>
</evidence>
<dbReference type="PANTHER" id="PTHR43662:SF3">
    <property type="entry name" value="DOMAIN PROTEIN, PUTATIVE (AFU_ORTHOLOGUE AFUA_6G11970)-RELATED"/>
    <property type="match status" value="1"/>
</dbReference>
<comment type="caution">
    <text evidence="4">The sequence shown here is derived from an EMBL/GenBank/DDBJ whole genome shotgun (WGS) entry which is preliminary data.</text>
</comment>
<proteinExistence type="predicted"/>
<dbReference type="InterPro" id="IPR018535">
    <property type="entry name" value="DUF1996"/>
</dbReference>
<organism evidence="4 5">
    <name type="scientific">Streptomyces uncialis</name>
    <dbReference type="NCBI Taxonomy" id="1048205"/>
    <lineage>
        <taxon>Bacteria</taxon>
        <taxon>Bacillati</taxon>
        <taxon>Actinomycetota</taxon>
        <taxon>Actinomycetes</taxon>
        <taxon>Kitasatosporales</taxon>
        <taxon>Streptomycetaceae</taxon>
        <taxon>Streptomyces</taxon>
    </lineage>
</organism>
<dbReference type="EMBL" id="LFBV01000004">
    <property type="protein sequence ID" value="OKH93356.1"/>
    <property type="molecule type" value="Genomic_DNA"/>
</dbReference>
<feature type="compositionally biased region" description="Low complexity" evidence="1">
    <location>
        <begin position="30"/>
        <end position="41"/>
    </location>
</feature>
<dbReference type="PANTHER" id="PTHR43662">
    <property type="match status" value="1"/>
</dbReference>
<evidence type="ECO:0000313" key="4">
    <source>
        <dbReference type="EMBL" id="OKH93356.1"/>
    </source>
</evidence>
<accession>A0A1Q4V684</accession>
<evidence type="ECO:0000259" key="3">
    <source>
        <dbReference type="Pfam" id="PF09362"/>
    </source>
</evidence>
<dbReference type="STRING" id="1048205.AB852_17630"/>